<proteinExistence type="predicted"/>
<dbReference type="OrthoDB" id="5588096at2759"/>
<dbReference type="GO" id="GO:1902716">
    <property type="term" value="C:cell cortex of growing cell tip"/>
    <property type="evidence" value="ECO:0007669"/>
    <property type="project" value="TreeGrafter"/>
</dbReference>
<reference evidence="3 4" key="1">
    <citation type="submission" date="2015-07" db="EMBL/GenBank/DDBJ databases">
        <title>Comparative genomics of the Sigatoka disease complex on banana suggests a link between parallel evolutionary changes in Pseudocercospora fijiensis and Pseudocercospora eumusae and increased virulence on the banana host.</title>
        <authorList>
            <person name="Chang T.-C."/>
            <person name="Salvucci A."/>
            <person name="Crous P.W."/>
            <person name="Stergiopoulos I."/>
        </authorList>
    </citation>
    <scope>NUCLEOTIDE SEQUENCE [LARGE SCALE GENOMIC DNA]</scope>
    <source>
        <strain evidence="3 4">CBS 116634</strain>
    </source>
</reference>
<dbReference type="PANTHER" id="PTHR21601">
    <property type="entry name" value="SPA2 PROTEIN"/>
    <property type="match status" value="1"/>
</dbReference>
<feature type="domain" description="GIT Spa2 homology (SHD)" evidence="2">
    <location>
        <begin position="207"/>
        <end position="237"/>
    </location>
</feature>
<name>A0A139I2L5_9PEZI</name>
<evidence type="ECO:0000256" key="1">
    <source>
        <dbReference type="SAM" id="MobiDB-lite"/>
    </source>
</evidence>
<comment type="caution">
    <text evidence="3">The sequence shown here is derived from an EMBL/GenBank/DDBJ whole genome shotgun (WGS) entry which is preliminary data.</text>
</comment>
<feature type="compositionally biased region" description="Pro residues" evidence="1">
    <location>
        <begin position="265"/>
        <end position="277"/>
    </location>
</feature>
<dbReference type="Pfam" id="PF08518">
    <property type="entry name" value="GIT_SHD"/>
    <property type="match status" value="2"/>
</dbReference>
<feature type="compositionally biased region" description="Low complexity" evidence="1">
    <location>
        <begin position="245"/>
        <end position="264"/>
    </location>
</feature>
<gene>
    <name evidence="3" type="ORF">AC579_10316</name>
</gene>
<protein>
    <recommendedName>
        <fullName evidence="2">GIT Spa2 homology (SHD) domain-containing protein</fullName>
    </recommendedName>
</protein>
<feature type="compositionally biased region" description="Low complexity" evidence="1">
    <location>
        <begin position="9"/>
        <end position="22"/>
    </location>
</feature>
<accession>A0A139I2L5</accession>
<feature type="compositionally biased region" description="Basic and acidic residues" evidence="1">
    <location>
        <begin position="355"/>
        <end position="370"/>
    </location>
</feature>
<feature type="compositionally biased region" description="Pro residues" evidence="1">
    <location>
        <begin position="285"/>
        <end position="294"/>
    </location>
</feature>
<dbReference type="EMBL" id="LFZO01000388">
    <property type="protein sequence ID" value="KXT08955.1"/>
    <property type="molecule type" value="Genomic_DNA"/>
</dbReference>
<feature type="compositionally biased region" description="Low complexity" evidence="1">
    <location>
        <begin position="64"/>
        <end position="99"/>
    </location>
</feature>
<evidence type="ECO:0000259" key="2">
    <source>
        <dbReference type="SMART" id="SM00555"/>
    </source>
</evidence>
<feature type="compositionally biased region" description="Acidic residues" evidence="1">
    <location>
        <begin position="333"/>
        <end position="345"/>
    </location>
</feature>
<dbReference type="STRING" id="113226.A0A139I2L5"/>
<feature type="compositionally biased region" description="Polar residues" evidence="1">
    <location>
        <begin position="320"/>
        <end position="331"/>
    </location>
</feature>
<evidence type="ECO:0000313" key="3">
    <source>
        <dbReference type="EMBL" id="KXT08955.1"/>
    </source>
</evidence>
<dbReference type="SMART" id="SM00555">
    <property type="entry name" value="GIT"/>
    <property type="match status" value="2"/>
</dbReference>
<dbReference type="InterPro" id="IPR013724">
    <property type="entry name" value="GIT_SHD"/>
</dbReference>
<feature type="region of interest" description="Disordered" evidence="1">
    <location>
        <begin position="672"/>
        <end position="694"/>
    </location>
</feature>
<dbReference type="PANTHER" id="PTHR21601:SF0">
    <property type="entry name" value="PROTEIN SPA2-RELATED"/>
    <property type="match status" value="1"/>
</dbReference>
<organism evidence="3 4">
    <name type="scientific">Pseudocercospora musae</name>
    <dbReference type="NCBI Taxonomy" id="113226"/>
    <lineage>
        <taxon>Eukaryota</taxon>
        <taxon>Fungi</taxon>
        <taxon>Dikarya</taxon>
        <taxon>Ascomycota</taxon>
        <taxon>Pezizomycotina</taxon>
        <taxon>Dothideomycetes</taxon>
        <taxon>Dothideomycetidae</taxon>
        <taxon>Mycosphaerellales</taxon>
        <taxon>Mycosphaerellaceae</taxon>
        <taxon>Pseudocercospora</taxon>
    </lineage>
</organism>
<dbReference type="InterPro" id="IPR056439">
    <property type="entry name" value="VBS_C3G9"/>
</dbReference>
<keyword evidence="4" id="KW-1185">Reference proteome</keyword>
<feature type="region of interest" description="Disordered" evidence="1">
    <location>
        <begin position="239"/>
        <end position="370"/>
    </location>
</feature>
<feature type="domain" description="GIT Spa2 homology (SHD)" evidence="2">
    <location>
        <begin position="153"/>
        <end position="183"/>
    </location>
</feature>
<feature type="region of interest" description="Disordered" evidence="1">
    <location>
        <begin position="824"/>
        <end position="870"/>
    </location>
</feature>
<dbReference type="Pfam" id="PF23742">
    <property type="entry name" value="VBS_C3G9"/>
    <property type="match status" value="1"/>
</dbReference>
<feature type="region of interest" description="Disordered" evidence="1">
    <location>
        <begin position="397"/>
        <end position="431"/>
    </location>
</feature>
<dbReference type="AlphaFoldDB" id="A0A139I2L5"/>
<dbReference type="InterPro" id="IPR039892">
    <property type="entry name" value="Spa2/Sph1"/>
</dbReference>
<dbReference type="GO" id="GO:0005078">
    <property type="term" value="F:MAP-kinase scaffold activity"/>
    <property type="evidence" value="ECO:0007669"/>
    <property type="project" value="TreeGrafter"/>
</dbReference>
<dbReference type="GO" id="GO:0005826">
    <property type="term" value="C:actomyosin contractile ring"/>
    <property type="evidence" value="ECO:0007669"/>
    <property type="project" value="TreeGrafter"/>
</dbReference>
<feature type="region of interest" description="Disordered" evidence="1">
    <location>
        <begin position="1"/>
        <end position="124"/>
    </location>
</feature>
<dbReference type="Proteomes" id="UP000073492">
    <property type="component" value="Unassembled WGS sequence"/>
</dbReference>
<evidence type="ECO:0000313" key="4">
    <source>
        <dbReference type="Proteomes" id="UP000073492"/>
    </source>
</evidence>
<sequence length="870" mass="94976">MSRAVGTASPLSPLSMSSNDSSFVGRYGGNGSVSGPAGPLGGTVNDAPYNGGPYGAARPPQTSPPSSQHPSGSTDMSRPSASGSSNRPPSSASSVGMSSDGRMGFAKPPNRDSSRSQVPPSADDALSRHYATLREYLADALQDEKGNMKPNRARDKLLRLSVTQFMELSTDVYDELIRREDDRAGQMPNVPRFLLPRQNFHPKRNQARQKLSTLPTERFRQLATDVFYELERRIPRFAGGDISRPRSTASNASSRSRAPSRGGMRPPPGPNGYPFPPGAGRGGPPRGPMSPYGPGPNGMPAGPRRPSEAASLGRPLPKHLQSNTIVPNKSTMVEDDDMEDDEDAFGLDHVGSGLSERHSRSNSAEYKERMHAQEAEIAELKKKIESLEAKLTEVSEEAARTGTLDAEREQWTAQREELEQKHMDAQSQNTTLQRELDVLKSKVQDTDTDRDQHEQNVRDMREQLDDVQEQLAEKHEENAQLQLQLRTASQDKAELQQLQGEIEELRRQLQANSSRDVSEDQIVQLREQLAKQEKINMQVREEAMQNLREMRELSRQNDEAIEQEEKMAAQIAKLEKENDTWRQRYAKVKAQNKHLRASTMGLGLSTGLDTGSLVRQEGLISEGGLIRDTEVTRFQLAVDELLKVARGHSTHAMLESVKSVVVSVQSITSAVRTDGYPSPGPSPSVPDMKMQSAPPSVGKIQARVTGTANSLITATKQHAASHGLSPVALLDAAASNLTSAVVELIKAVKIRPSTKNELADMEDADELHSFYDNSLSSTDNNTLQIPVPQLALASSSSPSAAEASALSSSAKKANTGWFGWAGKWSDGSHEDAPHHPPQITTTAPINGNGVHHHHHHSNSLDSASDYDPYR</sequence>
<feature type="compositionally biased region" description="Basic and acidic residues" evidence="1">
    <location>
        <begin position="397"/>
        <end position="424"/>
    </location>
</feature>